<proteinExistence type="predicted"/>
<reference evidence="1" key="1">
    <citation type="submission" date="2025-08" db="UniProtKB">
        <authorList>
            <consortium name="Ensembl"/>
        </authorList>
    </citation>
    <scope>IDENTIFICATION</scope>
</reference>
<evidence type="ECO:0000313" key="2">
    <source>
        <dbReference type="Proteomes" id="UP000694523"/>
    </source>
</evidence>
<dbReference type="AlphaFoldDB" id="A0A8C6T251"/>
<reference evidence="1" key="2">
    <citation type="submission" date="2025-09" db="UniProtKB">
        <authorList>
            <consortium name="Ensembl"/>
        </authorList>
    </citation>
    <scope>IDENTIFICATION</scope>
</reference>
<keyword evidence="2" id="KW-1185">Reference proteome</keyword>
<dbReference type="Ensembl" id="ENSNMLT00000015173.1">
    <property type="protein sequence ID" value="ENSNMLP00000013486.1"/>
    <property type="gene ID" value="ENSNMLG00000009046.1"/>
</dbReference>
<protein>
    <submittedName>
        <fullName evidence="1">Uncharacterized protein</fullName>
    </submittedName>
</protein>
<dbReference type="Proteomes" id="UP000694523">
    <property type="component" value="Unplaced"/>
</dbReference>
<sequence length="70" mass="7855">VTLRCRCEKHQHQNPILTVKYGAGRIMVCGCFVASGPGQHAIINGKINLQVYEDILQKNLRHLQQRGIST</sequence>
<accession>A0A8C6T251</accession>
<dbReference type="GO" id="GO:0003676">
    <property type="term" value="F:nucleic acid binding"/>
    <property type="evidence" value="ECO:0007669"/>
    <property type="project" value="InterPro"/>
</dbReference>
<organism evidence="1 2">
    <name type="scientific">Neogobius melanostomus</name>
    <name type="common">round goby</name>
    <dbReference type="NCBI Taxonomy" id="47308"/>
    <lineage>
        <taxon>Eukaryota</taxon>
        <taxon>Metazoa</taxon>
        <taxon>Chordata</taxon>
        <taxon>Craniata</taxon>
        <taxon>Vertebrata</taxon>
        <taxon>Euteleostomi</taxon>
        <taxon>Actinopterygii</taxon>
        <taxon>Neopterygii</taxon>
        <taxon>Teleostei</taxon>
        <taxon>Neoteleostei</taxon>
        <taxon>Acanthomorphata</taxon>
        <taxon>Gobiaria</taxon>
        <taxon>Gobiiformes</taxon>
        <taxon>Gobioidei</taxon>
        <taxon>Gobiidae</taxon>
        <taxon>Benthophilinae</taxon>
        <taxon>Neogobiini</taxon>
        <taxon>Neogobius</taxon>
    </lineage>
</organism>
<dbReference type="Gene3D" id="3.30.420.10">
    <property type="entry name" value="Ribonuclease H-like superfamily/Ribonuclease H"/>
    <property type="match status" value="1"/>
</dbReference>
<name>A0A8C6T251_9GOBI</name>
<dbReference type="InterPro" id="IPR036397">
    <property type="entry name" value="RNaseH_sf"/>
</dbReference>
<evidence type="ECO:0000313" key="1">
    <source>
        <dbReference type="Ensembl" id="ENSNMLP00000013486.1"/>
    </source>
</evidence>